<keyword evidence="1" id="KW-1133">Transmembrane helix</keyword>
<evidence type="ECO:0000313" key="4">
    <source>
        <dbReference type="Proteomes" id="UP001178288"/>
    </source>
</evidence>
<keyword evidence="4" id="KW-1185">Reference proteome</keyword>
<dbReference type="EMBL" id="CP126114">
    <property type="protein sequence ID" value="WHY88835.1"/>
    <property type="molecule type" value="Genomic_DNA"/>
</dbReference>
<dbReference type="Pfam" id="PF14258">
    <property type="entry name" value="DUF4350"/>
    <property type="match status" value="1"/>
</dbReference>
<dbReference type="InterPro" id="IPR025646">
    <property type="entry name" value="DUF4350"/>
</dbReference>
<reference evidence="3" key="1">
    <citation type="submission" date="2023-05" db="EMBL/GenBank/DDBJ databases">
        <title>Comparative genomics of Bacillaceae isolates and their secondary metabolite potential.</title>
        <authorList>
            <person name="Song L."/>
            <person name="Nielsen L.J."/>
            <person name="Mohite O."/>
            <person name="Xu X."/>
            <person name="Weber T."/>
            <person name="Kovacs A.T."/>
        </authorList>
    </citation>
    <scope>NUCLEOTIDE SEQUENCE</scope>
    <source>
        <strain evidence="3">XLM17</strain>
    </source>
</reference>
<feature type="transmembrane region" description="Helical" evidence="1">
    <location>
        <begin position="237"/>
        <end position="258"/>
    </location>
</feature>
<keyword evidence="1" id="KW-0812">Transmembrane</keyword>
<keyword evidence="1" id="KW-0472">Membrane</keyword>
<dbReference type="Proteomes" id="UP001178288">
    <property type="component" value="Chromosome"/>
</dbReference>
<sequence length="378" mass="43958">MKNLKPKRQGWIRLTVLLLIFILISLYVSSQKPKQYPNYVSGSPSPTGVKAFYTYFKKEVHVNSWTADPKKLPKQGEEKLLVMVEPFFIPDTEEMEAYQDFMKAGNTILLFKSNPKGMFDLDTVPEQTSPNNEVKWYGKNQGTYKAEMNSPIRIVTNKDDVVLLDDAGGSAIALKRPVGKGQLIVAITPEWLTNDKLLQDDNLPLVLNLSNEGKAPTVLFDEYLHGSQNSSSIMTVYPMWFLLFILQGILLMMLWLWFKGKRFGPLFVPREETVRFSDEGIRAITAWYLRGRRYHDSLLIQADYLKLLLQERWRIPYRVEWSELSSFLERKNRGMQANEIRPFLIGLTHILEKEKVSKQEFLLWSRRLEQLRKEVEEG</sequence>
<dbReference type="RefSeq" id="WP_066087368.1">
    <property type="nucleotide sequence ID" value="NZ_CP126114.1"/>
</dbReference>
<evidence type="ECO:0000313" key="3">
    <source>
        <dbReference type="EMBL" id="WHY88835.1"/>
    </source>
</evidence>
<accession>A0AA95MSK6</accession>
<evidence type="ECO:0000256" key="1">
    <source>
        <dbReference type="SAM" id="Phobius"/>
    </source>
</evidence>
<name>A0AA95MSK6_9BACI</name>
<organism evidence="3 4">
    <name type="scientific">Neobacillus novalis</name>
    <dbReference type="NCBI Taxonomy" id="220687"/>
    <lineage>
        <taxon>Bacteria</taxon>
        <taxon>Bacillati</taxon>
        <taxon>Bacillota</taxon>
        <taxon>Bacilli</taxon>
        <taxon>Bacillales</taxon>
        <taxon>Bacillaceae</taxon>
        <taxon>Neobacillus</taxon>
    </lineage>
</organism>
<feature type="domain" description="DUF4350" evidence="2">
    <location>
        <begin position="42"/>
        <end position="209"/>
    </location>
</feature>
<dbReference type="AlphaFoldDB" id="A0AA95MSK6"/>
<protein>
    <submittedName>
        <fullName evidence="3">DUF4350 domain-containing protein</fullName>
    </submittedName>
</protein>
<proteinExistence type="predicted"/>
<gene>
    <name evidence="3" type="ORF">QNH39_13780</name>
</gene>
<dbReference type="KEGG" id="nnv:QNH39_13780"/>
<evidence type="ECO:0000259" key="2">
    <source>
        <dbReference type="Pfam" id="PF14258"/>
    </source>
</evidence>